<evidence type="ECO:0000256" key="9">
    <source>
        <dbReference type="ARBA" id="ARBA00023136"/>
    </source>
</evidence>
<comment type="similarity">
    <text evidence="2">Belongs to the major facilitator superfamily.</text>
</comment>
<evidence type="ECO:0000256" key="7">
    <source>
        <dbReference type="ARBA" id="ARBA00023004"/>
    </source>
</evidence>
<feature type="transmembrane region" description="Helical" evidence="11">
    <location>
        <begin position="155"/>
        <end position="177"/>
    </location>
</feature>
<dbReference type="InterPro" id="IPR011701">
    <property type="entry name" value="MFS"/>
</dbReference>
<organism evidence="12 13">
    <name type="scientific">Penicillium steckii</name>
    <dbReference type="NCBI Taxonomy" id="303698"/>
    <lineage>
        <taxon>Eukaryota</taxon>
        <taxon>Fungi</taxon>
        <taxon>Dikarya</taxon>
        <taxon>Ascomycota</taxon>
        <taxon>Pezizomycotina</taxon>
        <taxon>Eurotiomycetes</taxon>
        <taxon>Eurotiomycetidae</taxon>
        <taxon>Eurotiales</taxon>
        <taxon>Aspergillaceae</taxon>
        <taxon>Penicillium</taxon>
    </lineage>
</organism>
<keyword evidence="3" id="KW-0813">Transport</keyword>
<evidence type="ECO:0000256" key="3">
    <source>
        <dbReference type="ARBA" id="ARBA00022448"/>
    </source>
</evidence>
<evidence type="ECO:0000256" key="1">
    <source>
        <dbReference type="ARBA" id="ARBA00004141"/>
    </source>
</evidence>
<keyword evidence="8" id="KW-0406">Ion transport</keyword>
<evidence type="ECO:0000256" key="5">
    <source>
        <dbReference type="ARBA" id="ARBA00022692"/>
    </source>
</evidence>
<dbReference type="OrthoDB" id="4078873at2759"/>
<evidence type="ECO:0000313" key="12">
    <source>
        <dbReference type="EMBL" id="OQE19115.1"/>
    </source>
</evidence>
<feature type="transmembrane region" description="Helical" evidence="11">
    <location>
        <begin position="335"/>
        <end position="356"/>
    </location>
</feature>
<gene>
    <name evidence="12" type="ORF">PENSTE_c016G09098</name>
</gene>
<proteinExistence type="inferred from homology"/>
<evidence type="ECO:0000256" key="4">
    <source>
        <dbReference type="ARBA" id="ARBA00022496"/>
    </source>
</evidence>
<dbReference type="GO" id="GO:0010106">
    <property type="term" value="P:cellular response to iron ion starvation"/>
    <property type="evidence" value="ECO:0007669"/>
    <property type="project" value="UniProtKB-ARBA"/>
</dbReference>
<protein>
    <recommendedName>
        <fullName evidence="14">Major facilitator superfamily (MFS) profile domain-containing protein</fullName>
    </recommendedName>
</protein>
<feature type="transmembrane region" description="Helical" evidence="11">
    <location>
        <begin position="130"/>
        <end position="149"/>
    </location>
</feature>
<feature type="region of interest" description="Disordered" evidence="10">
    <location>
        <begin position="1"/>
        <end position="33"/>
    </location>
</feature>
<keyword evidence="5 11" id="KW-0812">Transmembrane</keyword>
<sequence>MAEQKTSQEFELSKPEVNVNVESHNDTRSDNEDLAYDPNLPDYNAQYGVKSAEAITLSWTKSSLMIVYASMWLLYFSNAFEASLSTNLTPFVTSTFNDHSLMSVINVVTQVLTGATYMPVAKILNLWDRIAGFSLMLFIAILGMILMAATNSFELYAASNCLYSIGFTGMTFCVDVMTADTSTLRNRGLAFAFTSSPYIITAFGGPKAAETIYADNWRWAFGAWAIVLPVVATPLIVMMAMGKHKAKKNGLAPRQVSGRTWVESLWHYFIEFDAFGVILLVAGFILFLLPFIIAADSKDQWKSGNILAMLVVGFVLLVAFPFWERYGARAPFVPWALLTNRTVIAACMLDFVYQIAYYCWYQQFSSYLQVVYNTSIAGAGYIGSIYDVVSGVELLIVGALISLTGHYKWVLMWGVPIYILGVGLMIYFRQPGTGIGYIIMCQIFIALGGGVITIGEQVALMASAKHNDIAALLGLLGLFGYMGGAVGGSIAGAIWNNVLPGELQDRLPANTADKWEDIFGDLEVALSYPVGDPTREAIGMAYAATNKYMLIAGVCIMSLGLICMAVIKDRNVKHIIQTKGMLF</sequence>
<dbReference type="PANTHER" id="PTHR23501">
    <property type="entry name" value="MAJOR FACILITATOR SUPERFAMILY"/>
    <property type="match status" value="1"/>
</dbReference>
<dbReference type="Pfam" id="PF07690">
    <property type="entry name" value="MFS_1"/>
    <property type="match status" value="1"/>
</dbReference>
<feature type="transmembrane region" description="Helical" evidence="11">
    <location>
        <begin position="306"/>
        <end position="323"/>
    </location>
</feature>
<evidence type="ECO:0000256" key="8">
    <source>
        <dbReference type="ARBA" id="ARBA00023065"/>
    </source>
</evidence>
<keyword evidence="13" id="KW-1185">Reference proteome</keyword>
<dbReference type="FunFam" id="1.20.1250.20:FF:000302">
    <property type="entry name" value="MFS siderochrome iron transporter MirB"/>
    <property type="match status" value="1"/>
</dbReference>
<feature type="transmembrane region" description="Helical" evidence="11">
    <location>
        <begin position="100"/>
        <end position="118"/>
    </location>
</feature>
<feature type="transmembrane region" description="Helical" evidence="11">
    <location>
        <begin position="274"/>
        <end position="294"/>
    </location>
</feature>
<evidence type="ECO:0000256" key="2">
    <source>
        <dbReference type="ARBA" id="ARBA00008335"/>
    </source>
</evidence>
<evidence type="ECO:0000256" key="6">
    <source>
        <dbReference type="ARBA" id="ARBA00022989"/>
    </source>
</evidence>
<reference evidence="13" key="1">
    <citation type="journal article" date="2017" name="Nat. Microbiol.">
        <title>Global analysis of biosynthetic gene clusters reveals vast potential of secondary metabolite production in Penicillium species.</title>
        <authorList>
            <person name="Nielsen J.C."/>
            <person name="Grijseels S."/>
            <person name="Prigent S."/>
            <person name="Ji B."/>
            <person name="Dainat J."/>
            <person name="Nielsen K.F."/>
            <person name="Frisvad J.C."/>
            <person name="Workman M."/>
            <person name="Nielsen J."/>
        </authorList>
    </citation>
    <scope>NUCLEOTIDE SEQUENCE [LARGE SCALE GENOMIC DNA]</scope>
    <source>
        <strain evidence="13">IBT 24891</strain>
    </source>
</reference>
<accession>A0A1V6SYF9</accession>
<evidence type="ECO:0000256" key="11">
    <source>
        <dbReference type="SAM" id="Phobius"/>
    </source>
</evidence>
<keyword evidence="7" id="KW-0408">Iron</keyword>
<feature type="transmembrane region" description="Helical" evidence="11">
    <location>
        <begin position="472"/>
        <end position="495"/>
    </location>
</feature>
<keyword evidence="6 11" id="KW-1133">Transmembrane helix</keyword>
<dbReference type="GO" id="GO:0022857">
    <property type="term" value="F:transmembrane transporter activity"/>
    <property type="evidence" value="ECO:0007669"/>
    <property type="project" value="InterPro"/>
</dbReference>
<feature type="transmembrane region" description="Helical" evidence="11">
    <location>
        <begin position="548"/>
        <end position="567"/>
    </location>
</feature>
<feature type="transmembrane region" description="Helical" evidence="11">
    <location>
        <begin position="410"/>
        <end position="428"/>
    </location>
</feature>
<dbReference type="GO" id="GO:0005886">
    <property type="term" value="C:plasma membrane"/>
    <property type="evidence" value="ECO:0007669"/>
    <property type="project" value="TreeGrafter"/>
</dbReference>
<dbReference type="PANTHER" id="PTHR23501:SF55">
    <property type="entry name" value="SIDEROPHORE IRON TRANSPORTER, PUTATIVE (AFU_ORTHOLOGUE AFUA_3G03440)-RELATED"/>
    <property type="match status" value="1"/>
</dbReference>
<dbReference type="AlphaFoldDB" id="A0A1V6SYF9"/>
<dbReference type="Gene3D" id="1.20.1250.20">
    <property type="entry name" value="MFS general substrate transporter like domains"/>
    <property type="match status" value="2"/>
</dbReference>
<dbReference type="FunFam" id="1.20.1250.20:FF:000284">
    <property type="entry name" value="Siderophore iron transporter mirB"/>
    <property type="match status" value="1"/>
</dbReference>
<name>A0A1V6SYF9_9EURO</name>
<feature type="compositionally biased region" description="Basic and acidic residues" evidence="10">
    <location>
        <begin position="1"/>
        <end position="14"/>
    </location>
</feature>
<evidence type="ECO:0000313" key="13">
    <source>
        <dbReference type="Proteomes" id="UP000191285"/>
    </source>
</evidence>
<dbReference type="InterPro" id="IPR036259">
    <property type="entry name" value="MFS_trans_sf"/>
</dbReference>
<feature type="transmembrane region" description="Helical" evidence="11">
    <location>
        <begin position="189"/>
        <end position="209"/>
    </location>
</feature>
<dbReference type="Proteomes" id="UP000191285">
    <property type="component" value="Unassembled WGS sequence"/>
</dbReference>
<dbReference type="GO" id="GO:0006826">
    <property type="term" value="P:iron ion transport"/>
    <property type="evidence" value="ECO:0007669"/>
    <property type="project" value="UniProtKB-KW"/>
</dbReference>
<evidence type="ECO:0008006" key="14">
    <source>
        <dbReference type="Google" id="ProtNLM"/>
    </source>
</evidence>
<dbReference type="SUPFAM" id="SSF103473">
    <property type="entry name" value="MFS general substrate transporter"/>
    <property type="match status" value="1"/>
</dbReference>
<feature type="transmembrane region" description="Helical" evidence="11">
    <location>
        <begin position="376"/>
        <end position="403"/>
    </location>
</feature>
<keyword evidence="9 11" id="KW-0472">Membrane</keyword>
<feature type="transmembrane region" description="Helical" evidence="11">
    <location>
        <begin position="221"/>
        <end position="241"/>
    </location>
</feature>
<feature type="transmembrane region" description="Helical" evidence="11">
    <location>
        <begin position="63"/>
        <end position="80"/>
    </location>
</feature>
<comment type="subcellular location">
    <subcellularLocation>
        <location evidence="1">Membrane</location>
        <topology evidence="1">Multi-pass membrane protein</topology>
    </subcellularLocation>
</comment>
<feature type="transmembrane region" description="Helical" evidence="11">
    <location>
        <begin position="434"/>
        <end position="460"/>
    </location>
</feature>
<comment type="caution">
    <text evidence="12">The sequence shown here is derived from an EMBL/GenBank/DDBJ whole genome shotgun (WGS) entry which is preliminary data.</text>
</comment>
<evidence type="ECO:0000256" key="10">
    <source>
        <dbReference type="SAM" id="MobiDB-lite"/>
    </source>
</evidence>
<keyword evidence="4" id="KW-0410">Iron transport</keyword>
<dbReference type="EMBL" id="MLKD01000016">
    <property type="protein sequence ID" value="OQE19115.1"/>
    <property type="molecule type" value="Genomic_DNA"/>
</dbReference>